<evidence type="ECO:0000256" key="2">
    <source>
        <dbReference type="ARBA" id="ARBA00022771"/>
    </source>
</evidence>
<reference evidence="8" key="1">
    <citation type="journal article" date="2023" name="Science">
        <title>Genome structures resolve the early diversification of teleost fishes.</title>
        <authorList>
            <person name="Parey E."/>
            <person name="Louis A."/>
            <person name="Montfort J."/>
            <person name="Bouchez O."/>
            <person name="Roques C."/>
            <person name="Iampietro C."/>
            <person name="Lluch J."/>
            <person name="Castinel A."/>
            <person name="Donnadieu C."/>
            <person name="Desvignes T."/>
            <person name="Floi Bucao C."/>
            <person name="Jouanno E."/>
            <person name="Wen M."/>
            <person name="Mejri S."/>
            <person name="Dirks R."/>
            <person name="Jansen H."/>
            <person name="Henkel C."/>
            <person name="Chen W.J."/>
            <person name="Zahm M."/>
            <person name="Cabau C."/>
            <person name="Klopp C."/>
            <person name="Thompson A.W."/>
            <person name="Robinson-Rechavi M."/>
            <person name="Braasch I."/>
            <person name="Lecointre G."/>
            <person name="Bobe J."/>
            <person name="Postlethwait J.H."/>
            <person name="Berthelot C."/>
            <person name="Roest Crollius H."/>
            <person name="Guiguen Y."/>
        </authorList>
    </citation>
    <scope>NUCLEOTIDE SEQUENCE</scope>
    <source>
        <strain evidence="8">WJC10195</strain>
    </source>
</reference>
<keyword evidence="2 4" id="KW-0863">Zinc-finger</keyword>
<protein>
    <recommendedName>
        <fullName evidence="5">E3 ubiquitin-protein ligase CBL</fullName>
        <ecNumber evidence="5">2.3.2.27</ecNumber>
    </recommendedName>
</protein>
<evidence type="ECO:0000259" key="7">
    <source>
        <dbReference type="PROSITE" id="PS50089"/>
    </source>
</evidence>
<dbReference type="Gene3D" id="3.30.40.10">
    <property type="entry name" value="Zinc/RING finger domain, C3HC4 (zinc finger)"/>
    <property type="match status" value="1"/>
</dbReference>
<feature type="compositionally biased region" description="Basic and acidic residues" evidence="6">
    <location>
        <begin position="253"/>
        <end position="269"/>
    </location>
</feature>
<dbReference type="Proteomes" id="UP001152622">
    <property type="component" value="Chromosome 2"/>
</dbReference>
<comment type="pathway">
    <text evidence="5">Protein modification; protein ubiquitination.</text>
</comment>
<comment type="domain">
    <text evidence="5">The N-terminus is composed of the phosphotyrosine binding (PTB) domain, a short linker region and the RING-type zinc finger. The PTB domain, which is also called TKB (tyrosine kinase binding) domain, is composed of three different subdomains: a four-helix bundle (4H), a calcium-binding EF hand and a divergent SH2 domain.</text>
</comment>
<comment type="caution">
    <text evidence="8">The sequence shown here is derived from an EMBL/GenBank/DDBJ whole genome shotgun (WGS) entry which is preliminary data.</text>
</comment>
<evidence type="ECO:0000313" key="9">
    <source>
        <dbReference type="Proteomes" id="UP001152622"/>
    </source>
</evidence>
<feature type="domain" description="RING-type" evidence="7">
    <location>
        <begin position="48"/>
        <end position="87"/>
    </location>
</feature>
<evidence type="ECO:0000256" key="4">
    <source>
        <dbReference type="PROSITE-ProRule" id="PRU00175"/>
    </source>
</evidence>
<dbReference type="OrthoDB" id="8932974at2759"/>
<dbReference type="PROSITE" id="PS50089">
    <property type="entry name" value="ZF_RING_2"/>
    <property type="match status" value="1"/>
</dbReference>
<keyword evidence="5" id="KW-0808">Transferase</keyword>
<feature type="region of interest" description="Disordered" evidence="6">
    <location>
        <begin position="106"/>
        <end position="128"/>
    </location>
</feature>
<feature type="compositionally biased region" description="Basic and acidic residues" evidence="6">
    <location>
        <begin position="106"/>
        <end position="115"/>
    </location>
</feature>
<dbReference type="GO" id="GO:0023051">
    <property type="term" value="P:regulation of signaling"/>
    <property type="evidence" value="ECO:0007669"/>
    <property type="project" value="InterPro"/>
</dbReference>
<dbReference type="GO" id="GO:0007165">
    <property type="term" value="P:signal transduction"/>
    <property type="evidence" value="ECO:0007669"/>
    <property type="project" value="TreeGrafter"/>
</dbReference>
<dbReference type="SMART" id="SM00184">
    <property type="entry name" value="RING"/>
    <property type="match status" value="1"/>
</dbReference>
<dbReference type="AlphaFoldDB" id="A0A9Q1J9Y6"/>
<keyword evidence="9" id="KW-1185">Reference proteome</keyword>
<comment type="function">
    <text evidence="5">E3 ubiquitin-protein ligase which accepts ubiquitin from specific E2 ubiquitin-conjugating enzymes, and transfers it to substrates, generally promoting their degradation by the proteasome.</text>
</comment>
<keyword evidence="5" id="KW-0833">Ubl conjugation pathway</keyword>
<dbReference type="GO" id="GO:0008270">
    <property type="term" value="F:zinc ion binding"/>
    <property type="evidence" value="ECO:0007669"/>
    <property type="project" value="UniProtKB-KW"/>
</dbReference>
<dbReference type="InterPro" id="IPR013083">
    <property type="entry name" value="Znf_RING/FYVE/PHD"/>
</dbReference>
<dbReference type="SUPFAM" id="SSF57850">
    <property type="entry name" value="RING/U-box"/>
    <property type="match status" value="1"/>
</dbReference>
<comment type="catalytic activity">
    <reaction evidence="5">
        <text>S-ubiquitinyl-[E2 ubiquitin-conjugating enzyme]-L-cysteine + [acceptor protein]-L-lysine = [E2 ubiquitin-conjugating enzyme]-L-cysteine + N(6)-ubiquitinyl-[acceptor protein]-L-lysine.</text>
        <dbReference type="EC" id="2.3.2.27"/>
    </reaction>
</comment>
<dbReference type="PROSITE" id="PS00518">
    <property type="entry name" value="ZF_RING_1"/>
    <property type="match status" value="1"/>
</dbReference>
<dbReference type="FunFam" id="3.30.40.10:FF:000015">
    <property type="entry name" value="E3 ubiquitin-protein ligase CBL"/>
    <property type="match status" value="1"/>
</dbReference>
<dbReference type="GO" id="GO:0005509">
    <property type="term" value="F:calcium ion binding"/>
    <property type="evidence" value="ECO:0007669"/>
    <property type="project" value="UniProtKB-UniRule"/>
</dbReference>
<keyword evidence="1 5" id="KW-0479">Metal-binding</keyword>
<dbReference type="EC" id="2.3.2.27" evidence="5"/>
<keyword evidence="5" id="KW-0106">Calcium</keyword>
<evidence type="ECO:0000256" key="5">
    <source>
        <dbReference type="RuleBase" id="RU367001"/>
    </source>
</evidence>
<gene>
    <name evidence="8" type="ORF">SKAU_G00075590</name>
</gene>
<dbReference type="PANTHER" id="PTHR23007:SF13">
    <property type="entry name" value="E3 UBIQUITIN-PROTEIN LIGASE CBL"/>
    <property type="match status" value="1"/>
</dbReference>
<dbReference type="Pfam" id="PF13920">
    <property type="entry name" value="zf-C3HC4_3"/>
    <property type="match status" value="1"/>
</dbReference>
<sequence>MTLTEKQEEYLQDVPKELWAEGGHDIGLMRSAGQYELYCEMGSTFQLCKICTERDKDTKIQPCGHLLCRPCLMGWQKSDGHTCPYCRCDIRGAESIVIEPFTADRERKTGLQDEEVHLEEEEDDDLEDVELVMKELASMKMLAAENQGSPASPAPLPLPPKHTSSPCNSPRPPIRPSVSEILSKYSHSRPAHGNSHGQTDRQLHRQSATTSSEEAGAGSSRPSSSQAARDGGALWSTPSALGRDGQTDTAGRPQRDRHSWREMERSMTS</sequence>
<dbReference type="PANTHER" id="PTHR23007">
    <property type="entry name" value="CBL"/>
    <property type="match status" value="1"/>
</dbReference>
<dbReference type="GO" id="GO:0017124">
    <property type="term" value="F:SH3 domain binding"/>
    <property type="evidence" value="ECO:0007669"/>
    <property type="project" value="TreeGrafter"/>
</dbReference>
<keyword evidence="3 5" id="KW-0862">Zinc</keyword>
<name>A0A9Q1J9Y6_SYNKA</name>
<dbReference type="InterPro" id="IPR001841">
    <property type="entry name" value="Znf_RING"/>
</dbReference>
<accession>A0A9Q1J9Y6</accession>
<dbReference type="GO" id="GO:0045121">
    <property type="term" value="C:membrane raft"/>
    <property type="evidence" value="ECO:0007669"/>
    <property type="project" value="TreeGrafter"/>
</dbReference>
<evidence type="ECO:0000256" key="3">
    <source>
        <dbReference type="ARBA" id="ARBA00022833"/>
    </source>
</evidence>
<feature type="compositionally biased region" description="Acidic residues" evidence="6">
    <location>
        <begin position="116"/>
        <end position="128"/>
    </location>
</feature>
<evidence type="ECO:0000256" key="1">
    <source>
        <dbReference type="ARBA" id="ARBA00022723"/>
    </source>
</evidence>
<feature type="region of interest" description="Disordered" evidence="6">
    <location>
        <begin position="144"/>
        <end position="269"/>
    </location>
</feature>
<evidence type="ECO:0000256" key="6">
    <source>
        <dbReference type="SAM" id="MobiDB-lite"/>
    </source>
</evidence>
<dbReference type="GO" id="GO:0005886">
    <property type="term" value="C:plasma membrane"/>
    <property type="evidence" value="ECO:0007669"/>
    <property type="project" value="TreeGrafter"/>
</dbReference>
<evidence type="ECO:0000313" key="8">
    <source>
        <dbReference type="EMBL" id="KAJ8376979.1"/>
    </source>
</evidence>
<dbReference type="GO" id="GO:0061630">
    <property type="term" value="F:ubiquitin protein ligase activity"/>
    <property type="evidence" value="ECO:0007669"/>
    <property type="project" value="UniProtKB-EC"/>
</dbReference>
<dbReference type="InterPro" id="IPR017907">
    <property type="entry name" value="Znf_RING_CS"/>
</dbReference>
<organism evidence="8 9">
    <name type="scientific">Synaphobranchus kaupii</name>
    <name type="common">Kaup's arrowtooth eel</name>
    <dbReference type="NCBI Taxonomy" id="118154"/>
    <lineage>
        <taxon>Eukaryota</taxon>
        <taxon>Metazoa</taxon>
        <taxon>Chordata</taxon>
        <taxon>Craniata</taxon>
        <taxon>Vertebrata</taxon>
        <taxon>Euteleostomi</taxon>
        <taxon>Actinopterygii</taxon>
        <taxon>Neopterygii</taxon>
        <taxon>Teleostei</taxon>
        <taxon>Anguilliformes</taxon>
        <taxon>Synaphobranchidae</taxon>
        <taxon>Synaphobranchus</taxon>
    </lineage>
</organism>
<dbReference type="EMBL" id="JAINUF010000002">
    <property type="protein sequence ID" value="KAJ8376979.1"/>
    <property type="molecule type" value="Genomic_DNA"/>
</dbReference>
<proteinExistence type="predicted"/>
<dbReference type="InterPro" id="IPR024162">
    <property type="entry name" value="Adaptor_Cbl"/>
</dbReference>
<dbReference type="GO" id="GO:0001784">
    <property type="term" value="F:phosphotyrosine residue binding"/>
    <property type="evidence" value="ECO:0007669"/>
    <property type="project" value="UniProtKB-UniRule"/>
</dbReference>
<dbReference type="GO" id="GO:0030971">
    <property type="term" value="F:receptor tyrosine kinase binding"/>
    <property type="evidence" value="ECO:0007669"/>
    <property type="project" value="TreeGrafter"/>
</dbReference>